<sequence>MAYNRPALNDAGLESQQPAFGASAHNGSPLGLTHRSAPQQPAEASRQIKVEAPRELEPEKLQRMIMKLPQLNPEAIADRVYKALERKMKLEQRRNGY</sequence>
<dbReference type="AlphaFoldDB" id="A0A2R5EL70"/>
<dbReference type="EMBL" id="BDQX01000054">
    <property type="protein sequence ID" value="GBG06845.1"/>
    <property type="molecule type" value="Genomic_DNA"/>
</dbReference>
<evidence type="ECO:0000313" key="3">
    <source>
        <dbReference type="Proteomes" id="UP000245202"/>
    </source>
</evidence>
<evidence type="ECO:0000256" key="1">
    <source>
        <dbReference type="SAM" id="MobiDB-lite"/>
    </source>
</evidence>
<feature type="region of interest" description="Disordered" evidence="1">
    <location>
        <begin position="1"/>
        <end position="53"/>
    </location>
</feature>
<comment type="caution">
    <text evidence="2">The sequence shown here is derived from an EMBL/GenBank/DDBJ whole genome shotgun (WGS) entry which is preliminary data.</text>
</comment>
<gene>
    <name evidence="2" type="ORF">PAT3040_01386</name>
</gene>
<protein>
    <submittedName>
        <fullName evidence="2">Uncharacterized protein</fullName>
    </submittedName>
</protein>
<evidence type="ECO:0000313" key="2">
    <source>
        <dbReference type="EMBL" id="GBG06845.1"/>
    </source>
</evidence>
<name>A0A2R5EL70_9BACL</name>
<dbReference type="Proteomes" id="UP000245202">
    <property type="component" value="Unassembled WGS sequence"/>
</dbReference>
<organism evidence="2 3">
    <name type="scientific">Paenibacillus agaridevorans</name>
    <dbReference type="NCBI Taxonomy" id="171404"/>
    <lineage>
        <taxon>Bacteria</taxon>
        <taxon>Bacillati</taxon>
        <taxon>Bacillota</taxon>
        <taxon>Bacilli</taxon>
        <taxon>Bacillales</taxon>
        <taxon>Paenibacillaceae</taxon>
        <taxon>Paenibacillus</taxon>
    </lineage>
</organism>
<proteinExistence type="predicted"/>
<keyword evidence="3" id="KW-1185">Reference proteome</keyword>
<accession>A0A2R5EL70</accession>
<reference evidence="2 3" key="1">
    <citation type="submission" date="2017-08" db="EMBL/GenBank/DDBJ databases">
        <title>Substantial Increase in Enzyme Production by Combined Drug-Resistance Mutations in Paenibacillus agaridevorans.</title>
        <authorList>
            <person name="Tanaka Y."/>
            <person name="Funane K."/>
            <person name="Hosaka T."/>
            <person name="Shiwa Y."/>
            <person name="Fujita N."/>
            <person name="Miyazaki T."/>
            <person name="Yoshikawa H."/>
            <person name="Murakami K."/>
            <person name="Kasahara K."/>
            <person name="Inaoka T."/>
            <person name="Hiraga Y."/>
            <person name="Ochi K."/>
        </authorList>
    </citation>
    <scope>NUCLEOTIDE SEQUENCE [LARGE SCALE GENOMIC DNA]</scope>
    <source>
        <strain evidence="2 3">T-3040</strain>
    </source>
</reference>